<sequence length="192" mass="20058">MAGTVRRWRRRRNPLRRTTDVAEAWVGFAAVAVMAVGAPAAGVATAVAVGDALLEQGREARQQRAVVLERAPGAAVTGAAVAAGRMRAVVRWTEPDGTVRVDQARVADGTEKGTWVTVWVDGRGRPTGSPAAPAEAWFGATTAGSAAAVCVGLAAAGARIAVRAHLDARRYARWDREWAEIAPPLESAGDLT</sequence>
<keyword evidence="3" id="KW-1185">Reference proteome</keyword>
<keyword evidence="1" id="KW-1133">Transmembrane helix</keyword>
<accession>A0ABU2S1E6</accession>
<dbReference type="InterPro" id="IPR039708">
    <property type="entry name" value="MT1774/Rv1733c-like"/>
</dbReference>
<organism evidence="2 3">
    <name type="scientific">Streptomyces johnsoniae</name>
    <dbReference type="NCBI Taxonomy" id="3075532"/>
    <lineage>
        <taxon>Bacteria</taxon>
        <taxon>Bacillati</taxon>
        <taxon>Actinomycetota</taxon>
        <taxon>Actinomycetes</taxon>
        <taxon>Kitasatosporales</taxon>
        <taxon>Streptomycetaceae</taxon>
        <taxon>Streptomyces</taxon>
    </lineage>
</organism>
<evidence type="ECO:0008006" key="4">
    <source>
        <dbReference type="Google" id="ProtNLM"/>
    </source>
</evidence>
<keyword evidence="1" id="KW-0812">Transmembrane</keyword>
<comment type="caution">
    <text evidence="2">The sequence shown here is derived from an EMBL/GenBank/DDBJ whole genome shotgun (WGS) entry which is preliminary data.</text>
</comment>
<dbReference type="Proteomes" id="UP001183615">
    <property type="component" value="Unassembled WGS sequence"/>
</dbReference>
<name>A0ABU2S1E6_9ACTN</name>
<dbReference type="RefSeq" id="WP_311616701.1">
    <property type="nucleotide sequence ID" value="NZ_JAVREV010000003.1"/>
</dbReference>
<dbReference type="EMBL" id="JAVREV010000003">
    <property type="protein sequence ID" value="MDT0442264.1"/>
    <property type="molecule type" value="Genomic_DNA"/>
</dbReference>
<proteinExistence type="predicted"/>
<feature type="transmembrane region" description="Helical" evidence="1">
    <location>
        <begin position="21"/>
        <end position="49"/>
    </location>
</feature>
<dbReference type="PANTHER" id="PTHR42305">
    <property type="entry name" value="MEMBRANE PROTEIN RV1733C-RELATED"/>
    <property type="match status" value="1"/>
</dbReference>
<evidence type="ECO:0000313" key="3">
    <source>
        <dbReference type="Proteomes" id="UP001183615"/>
    </source>
</evidence>
<protein>
    <recommendedName>
        <fullName evidence="4">Integral membrane protein</fullName>
    </recommendedName>
</protein>
<feature type="transmembrane region" description="Helical" evidence="1">
    <location>
        <begin position="136"/>
        <end position="162"/>
    </location>
</feature>
<evidence type="ECO:0000256" key="1">
    <source>
        <dbReference type="SAM" id="Phobius"/>
    </source>
</evidence>
<reference evidence="3" key="1">
    <citation type="submission" date="2023-07" db="EMBL/GenBank/DDBJ databases">
        <title>30 novel species of actinomycetes from the DSMZ collection.</title>
        <authorList>
            <person name="Nouioui I."/>
        </authorList>
    </citation>
    <scope>NUCLEOTIDE SEQUENCE [LARGE SCALE GENOMIC DNA]</scope>
    <source>
        <strain evidence="3">DSM 41886</strain>
    </source>
</reference>
<gene>
    <name evidence="2" type="ORF">RM779_06570</name>
</gene>
<dbReference type="PANTHER" id="PTHR42305:SF1">
    <property type="entry name" value="MEMBRANE PROTEIN RV1733C-RELATED"/>
    <property type="match status" value="1"/>
</dbReference>
<keyword evidence="1" id="KW-0472">Membrane</keyword>
<evidence type="ECO:0000313" key="2">
    <source>
        <dbReference type="EMBL" id="MDT0442264.1"/>
    </source>
</evidence>